<accession>A0A975CH15</accession>
<keyword evidence="5" id="KW-1185">Reference proteome</keyword>
<feature type="signal peptide" evidence="2">
    <location>
        <begin position="1"/>
        <end position="23"/>
    </location>
</feature>
<dbReference type="Proteomes" id="UP000663903">
    <property type="component" value="Chromosome"/>
</dbReference>
<dbReference type="SUPFAM" id="SSF52821">
    <property type="entry name" value="Rhodanese/Cell cycle control phosphatase"/>
    <property type="match status" value="2"/>
</dbReference>
<dbReference type="InterPro" id="IPR051126">
    <property type="entry name" value="Thiosulfate_sulfurtransferase"/>
</dbReference>
<evidence type="ECO:0000259" key="3">
    <source>
        <dbReference type="PROSITE" id="PS50206"/>
    </source>
</evidence>
<dbReference type="AlphaFoldDB" id="A0A975CH15"/>
<dbReference type="PROSITE" id="PS50206">
    <property type="entry name" value="RHODANESE_3"/>
    <property type="match status" value="2"/>
</dbReference>
<evidence type="ECO:0000256" key="2">
    <source>
        <dbReference type="SAM" id="SignalP"/>
    </source>
</evidence>
<dbReference type="PANTHER" id="PTHR43855">
    <property type="entry name" value="THIOSULFATE SULFURTRANSFERASE"/>
    <property type="match status" value="1"/>
</dbReference>
<dbReference type="EMBL" id="CP071796">
    <property type="protein sequence ID" value="QTD45651.1"/>
    <property type="molecule type" value="Genomic_DNA"/>
</dbReference>
<evidence type="ECO:0000256" key="1">
    <source>
        <dbReference type="ARBA" id="ARBA00022737"/>
    </source>
</evidence>
<feature type="chain" id="PRO_5037676627" evidence="2">
    <location>
        <begin position="24"/>
        <end position="325"/>
    </location>
</feature>
<evidence type="ECO:0000313" key="5">
    <source>
        <dbReference type="Proteomes" id="UP000663903"/>
    </source>
</evidence>
<dbReference type="KEGG" id="otd:J1M35_01620"/>
<dbReference type="CDD" id="cd01448">
    <property type="entry name" value="TST_Repeat_1"/>
    <property type="match status" value="1"/>
</dbReference>
<feature type="domain" description="Rhodanese" evidence="3">
    <location>
        <begin position="183"/>
        <end position="297"/>
    </location>
</feature>
<sequence>MRRSISFLITWLAGVLLAAPAWAAPALLTPAELQALRLTGQVRIVDAREAPAYAMQHIPGAVSAPYGRWRGPASNPGQLPPLAALTALVQELGLTPDTHAVIVYTGVDSTDFGAAARVYWTLKSLGATQLSILNGGLNAWKAAGLPVTAQPARASASSWQPSFSPRWLATQDEVRAQLAPPGGAQGAVLVDSRPAPFFQGKKAHGAARAAGTLPGAVNLDSDLFFEPGSAALMDLAQLAAEADGLRSERGRPTVAFCNTGHWAATDWFVLSEVLGRPDVKLYPGSMVDWSQAAAPLPMANEPGRLAQLRTQLMNWSHRNLGTKAP</sequence>
<reference evidence="4" key="1">
    <citation type="submission" date="2021-03" db="EMBL/GenBank/DDBJ databases">
        <title>Ottowia sp. 27C isolated from the cloaca of a Giant Asian pond turtle (Heosemys grandis).</title>
        <authorList>
            <person name="Spergser J."/>
            <person name="Busse H.-J."/>
        </authorList>
    </citation>
    <scope>NUCLEOTIDE SEQUENCE</scope>
    <source>
        <strain evidence="4">27C</strain>
    </source>
</reference>
<dbReference type="SMART" id="SM00450">
    <property type="entry name" value="RHOD"/>
    <property type="match status" value="2"/>
</dbReference>
<gene>
    <name evidence="4" type="ORF">J1M35_01620</name>
</gene>
<dbReference type="InterPro" id="IPR001763">
    <property type="entry name" value="Rhodanese-like_dom"/>
</dbReference>
<dbReference type="Pfam" id="PF00581">
    <property type="entry name" value="Rhodanese"/>
    <property type="match status" value="2"/>
</dbReference>
<dbReference type="RefSeq" id="WP_208009399.1">
    <property type="nucleotide sequence ID" value="NZ_CP071796.1"/>
</dbReference>
<keyword evidence="2" id="KW-0732">Signal</keyword>
<protein>
    <submittedName>
        <fullName evidence="4">Sulfurtransferase</fullName>
    </submittedName>
</protein>
<dbReference type="PANTHER" id="PTHR43855:SF1">
    <property type="entry name" value="THIOSULFATE SULFURTRANSFERASE"/>
    <property type="match status" value="1"/>
</dbReference>
<organism evidence="4 5">
    <name type="scientific">Ottowia testudinis</name>
    <dbReference type="NCBI Taxonomy" id="2816950"/>
    <lineage>
        <taxon>Bacteria</taxon>
        <taxon>Pseudomonadati</taxon>
        <taxon>Pseudomonadota</taxon>
        <taxon>Betaproteobacteria</taxon>
        <taxon>Burkholderiales</taxon>
        <taxon>Comamonadaceae</taxon>
        <taxon>Ottowia</taxon>
    </lineage>
</organism>
<dbReference type="InterPro" id="IPR036873">
    <property type="entry name" value="Rhodanese-like_dom_sf"/>
</dbReference>
<proteinExistence type="predicted"/>
<evidence type="ECO:0000313" key="4">
    <source>
        <dbReference type="EMBL" id="QTD45651.1"/>
    </source>
</evidence>
<name>A0A975CH15_9BURK</name>
<feature type="domain" description="Rhodanese" evidence="3">
    <location>
        <begin position="38"/>
        <end position="149"/>
    </location>
</feature>
<dbReference type="Gene3D" id="3.40.250.10">
    <property type="entry name" value="Rhodanese-like domain"/>
    <property type="match status" value="2"/>
</dbReference>
<keyword evidence="1" id="KW-0677">Repeat</keyword>